<keyword evidence="2" id="KW-1185">Reference proteome</keyword>
<proteinExistence type="predicted"/>
<dbReference type="Proteomes" id="UP000002938">
    <property type="component" value="Unassembled WGS sequence"/>
</dbReference>
<protein>
    <submittedName>
        <fullName evidence="1">Uncharacterized protein</fullName>
    </submittedName>
</protein>
<sequence>MAKNEEFAKCLKFIFLRLDGELETLILADLKQLQLDDIPNLEIAIKEHFI</sequence>
<dbReference type="RefSeq" id="WP_006785097.1">
    <property type="nucleotide sequence ID" value="NZ_ADMN01000087.1"/>
</dbReference>
<gene>
    <name evidence="1" type="ORF">CUW_1428</name>
</gene>
<reference evidence="1 2" key="1">
    <citation type="journal article" date="2011" name="J. Bacteriol.">
        <title>Draft Genome Sequence of Turicibacter sanguinis PC909, Isolated from Human Feces.</title>
        <authorList>
            <person name="Cuiv P.O."/>
            <person name="Klaassens E.S."/>
            <person name="Durkin A.S."/>
            <person name="Harkins D.M."/>
            <person name="Foster L."/>
            <person name="McCorrison J."/>
            <person name="Torralba M."/>
            <person name="Nelson K.E."/>
            <person name="Morrison M."/>
        </authorList>
    </citation>
    <scope>NUCLEOTIDE SEQUENCE [LARGE SCALE GENOMIC DNA]</scope>
    <source>
        <strain evidence="1 2">PC909</strain>
    </source>
</reference>
<evidence type="ECO:0000313" key="1">
    <source>
        <dbReference type="EMBL" id="EFF63349.1"/>
    </source>
</evidence>
<comment type="caution">
    <text evidence="1">The sequence shown here is derived from an EMBL/GenBank/DDBJ whole genome shotgun (WGS) entry which is preliminary data.</text>
</comment>
<name>A0ABN0A0V6_9FIRM</name>
<accession>A0ABN0A0V6</accession>
<dbReference type="EMBL" id="ADMN01000087">
    <property type="protein sequence ID" value="EFF63349.1"/>
    <property type="molecule type" value="Genomic_DNA"/>
</dbReference>
<evidence type="ECO:0000313" key="2">
    <source>
        <dbReference type="Proteomes" id="UP000002938"/>
    </source>
</evidence>
<organism evidence="1 2">
    <name type="scientific">Turicibacter sanguinis PC909</name>
    <dbReference type="NCBI Taxonomy" id="702450"/>
    <lineage>
        <taxon>Bacteria</taxon>
        <taxon>Bacillati</taxon>
        <taxon>Bacillota</taxon>
        <taxon>Erysipelotrichia</taxon>
        <taxon>Erysipelotrichales</taxon>
        <taxon>Turicibacteraceae</taxon>
        <taxon>Turicibacter</taxon>
    </lineage>
</organism>